<feature type="signal peptide" evidence="7">
    <location>
        <begin position="1"/>
        <end position="28"/>
    </location>
</feature>
<evidence type="ECO:0000256" key="5">
    <source>
        <dbReference type="ARBA" id="ARBA00023065"/>
    </source>
</evidence>
<dbReference type="SUPFAM" id="SSF53807">
    <property type="entry name" value="Helical backbone' metal receptor"/>
    <property type="match status" value="1"/>
</dbReference>
<sequence length="503" mass="57199">MKRILSLLITCFMMIGLLTSCGTSNSKAIDSNGKLKIVTTIFPQYDFARQVAGEHAEVTMLLKPGAESHSFEPTPQDIKKIQDADLFIYTGGENDVWVDDILSSMGDKKPKTLKLLDCVPTVNEKIVEGMEHEHDEKEERHHNDGEFEDSDVKERKLSDWAGDWQSVYPYLLDGTLDKVFHHKAEEKQDKTEEEYKEYYTKGYKTDVNRIKIEDNKITFSKNGEESTSEYTYKGFKILTYDSGKKGVRYQFEAVDKNSGAPKYVQFSDHLIKPTDDVEHFHLYFGDDSFDTLSNEMDNWPTYYKSNLTGEKIADEMIGHDSHSHEHEEEIDEHVWTSPKNAILIIEKIKEVLSEKDEKNAKSYSENSAEYISKLQALDKSFQDVVSSGKRKTLVFGDRFPFRYFADAYGLNYFAAFSGCSTETDASAATVAFLTDKVKEEKIPVVFNIEFSNGKIADSICDATGAKKMTLHSCHNVSANDFANGVSYLSIMEQNVDKIREALN</sequence>
<dbReference type="Gene3D" id="2.40.128.20">
    <property type="match status" value="1"/>
</dbReference>
<evidence type="ECO:0000256" key="2">
    <source>
        <dbReference type="ARBA" id="ARBA00022729"/>
    </source>
</evidence>
<name>A0A1I2JTY4_9CLOT</name>
<dbReference type="Gene3D" id="3.40.50.1980">
    <property type="entry name" value="Nitrogenase molybdenum iron protein domain"/>
    <property type="match status" value="2"/>
</dbReference>
<reference evidence="9 10" key="1">
    <citation type="submission" date="2016-10" db="EMBL/GenBank/DDBJ databases">
        <authorList>
            <person name="de Groot N.N."/>
        </authorList>
    </citation>
    <scope>NUCLEOTIDE SEQUENCE [LARGE SCALE GENOMIC DNA]</scope>
    <source>
        <strain evidence="9 10">NLAE-zl-G419</strain>
    </source>
</reference>
<dbReference type="OrthoDB" id="9810636at2"/>
<feature type="chain" id="PRO_5010315109" evidence="7">
    <location>
        <begin position="29"/>
        <end position="503"/>
    </location>
</feature>
<dbReference type="GO" id="GO:0008270">
    <property type="term" value="F:zinc ion binding"/>
    <property type="evidence" value="ECO:0007669"/>
    <property type="project" value="InterPro"/>
</dbReference>
<evidence type="ECO:0000256" key="3">
    <source>
        <dbReference type="ARBA" id="ARBA00022833"/>
    </source>
</evidence>
<dbReference type="PANTHER" id="PTHR42953:SF3">
    <property type="entry name" value="HIGH-AFFINITY ZINC UPTAKE SYSTEM PROTEIN ZNUA"/>
    <property type="match status" value="1"/>
</dbReference>
<keyword evidence="2 7" id="KW-0732">Signal</keyword>
<dbReference type="AlphaFoldDB" id="A0A1I2JTY4"/>
<dbReference type="PRINTS" id="PR00691">
    <property type="entry name" value="ADHESINB"/>
</dbReference>
<keyword evidence="3" id="KW-0862">Zinc</keyword>
<dbReference type="InterPro" id="IPR006129">
    <property type="entry name" value="AdhesinB"/>
</dbReference>
<dbReference type="GO" id="GO:0007155">
    <property type="term" value="P:cell adhesion"/>
    <property type="evidence" value="ECO:0007669"/>
    <property type="project" value="InterPro"/>
</dbReference>
<keyword evidence="1" id="KW-0813">Transport</keyword>
<dbReference type="eggNOG" id="COG3443">
    <property type="taxonomic scope" value="Bacteria"/>
</dbReference>
<feature type="domain" description="ZinT" evidence="8">
    <location>
        <begin position="140"/>
        <end position="319"/>
    </location>
</feature>
<evidence type="ECO:0000256" key="4">
    <source>
        <dbReference type="ARBA" id="ARBA00022906"/>
    </source>
</evidence>
<evidence type="ECO:0000259" key="8">
    <source>
        <dbReference type="Pfam" id="PF09223"/>
    </source>
</evidence>
<dbReference type="InterPro" id="IPR050492">
    <property type="entry name" value="Bact_metal-bind_prot9"/>
</dbReference>
<dbReference type="GeneID" id="90545179"/>
<dbReference type="GO" id="GO:0006829">
    <property type="term" value="P:zinc ion transport"/>
    <property type="evidence" value="ECO:0007669"/>
    <property type="project" value="UniProtKB-KW"/>
</dbReference>
<dbReference type="Pfam" id="PF09223">
    <property type="entry name" value="ZinT"/>
    <property type="match status" value="1"/>
</dbReference>
<dbReference type="STRING" id="1529.SAMN04487885_103142"/>
<organism evidence="9 10">
    <name type="scientific">Clostridium cadaveris</name>
    <dbReference type="NCBI Taxonomy" id="1529"/>
    <lineage>
        <taxon>Bacteria</taxon>
        <taxon>Bacillati</taxon>
        <taxon>Bacillota</taxon>
        <taxon>Clostridia</taxon>
        <taxon>Eubacteriales</taxon>
        <taxon>Clostridiaceae</taxon>
        <taxon>Clostridium</taxon>
    </lineage>
</organism>
<keyword evidence="4" id="KW-0864">Zinc transport</keyword>
<evidence type="ECO:0000313" key="9">
    <source>
        <dbReference type="EMBL" id="SFF58302.1"/>
    </source>
</evidence>
<evidence type="ECO:0000256" key="6">
    <source>
        <dbReference type="SAM" id="MobiDB-lite"/>
    </source>
</evidence>
<gene>
    <name evidence="9" type="ORF">SAMN04487885_103142</name>
</gene>
<protein>
    <submittedName>
        <fullName evidence="9">Zinc transport system substrate-binding protein</fullName>
    </submittedName>
</protein>
<evidence type="ECO:0000256" key="1">
    <source>
        <dbReference type="ARBA" id="ARBA00022448"/>
    </source>
</evidence>
<keyword evidence="10" id="KW-1185">Reference proteome</keyword>
<dbReference type="PRINTS" id="PR00690">
    <property type="entry name" value="ADHESNFAMILY"/>
</dbReference>
<dbReference type="PANTHER" id="PTHR42953">
    <property type="entry name" value="HIGH-AFFINITY ZINC UPTAKE SYSTEM PROTEIN ZNUA-RELATED"/>
    <property type="match status" value="1"/>
</dbReference>
<dbReference type="InterPro" id="IPR012674">
    <property type="entry name" value="Calycin"/>
</dbReference>
<evidence type="ECO:0000256" key="7">
    <source>
        <dbReference type="SAM" id="SignalP"/>
    </source>
</evidence>
<accession>A0A1I2JTY4</accession>
<dbReference type="EMBL" id="FOOE01000003">
    <property type="protein sequence ID" value="SFF58302.1"/>
    <property type="molecule type" value="Genomic_DNA"/>
</dbReference>
<dbReference type="RefSeq" id="WP_035771327.1">
    <property type="nucleotide sequence ID" value="NZ_BAAACD010000011.1"/>
</dbReference>
<evidence type="ECO:0000313" key="10">
    <source>
        <dbReference type="Proteomes" id="UP000182135"/>
    </source>
</evidence>
<dbReference type="eggNOG" id="COG0803">
    <property type="taxonomic scope" value="Bacteria"/>
</dbReference>
<dbReference type="PROSITE" id="PS51257">
    <property type="entry name" value="PROKAR_LIPOPROTEIN"/>
    <property type="match status" value="1"/>
</dbReference>
<dbReference type="InterPro" id="IPR006128">
    <property type="entry name" value="Lipoprotein_PsaA-like"/>
</dbReference>
<proteinExistence type="predicted"/>
<dbReference type="SUPFAM" id="SSF50814">
    <property type="entry name" value="Lipocalins"/>
    <property type="match status" value="1"/>
</dbReference>
<dbReference type="InterPro" id="IPR015304">
    <property type="entry name" value="ZinT_dom"/>
</dbReference>
<dbReference type="Proteomes" id="UP000182135">
    <property type="component" value="Unassembled WGS sequence"/>
</dbReference>
<keyword evidence="5" id="KW-0406">Ion transport</keyword>
<feature type="region of interest" description="Disordered" evidence="6">
    <location>
        <begin position="131"/>
        <end position="150"/>
    </location>
</feature>